<dbReference type="PROSITE" id="PS51687">
    <property type="entry name" value="SAM_MT_RNA_M5U"/>
    <property type="match status" value="1"/>
</dbReference>
<feature type="active site" evidence="7">
    <location>
        <position position="324"/>
    </location>
</feature>
<accession>A0ABV9M0N7</accession>
<dbReference type="GO" id="GO:0032259">
    <property type="term" value="P:methylation"/>
    <property type="evidence" value="ECO:0007669"/>
    <property type="project" value="UniProtKB-KW"/>
</dbReference>
<evidence type="ECO:0000256" key="6">
    <source>
        <dbReference type="PROSITE-ProRule" id="PRU01024"/>
    </source>
</evidence>
<dbReference type="PANTHER" id="PTHR47790">
    <property type="entry name" value="TRNA/TMRNA (URACIL-C(5))-METHYLTRANSFERASE"/>
    <property type="match status" value="1"/>
</dbReference>
<comment type="catalytic activity">
    <reaction evidence="5">
        <text>uridine(54) in tRNA + S-adenosyl-L-methionine = 5-methyluridine(54) in tRNA + S-adenosyl-L-homocysteine + H(+)</text>
        <dbReference type="Rhea" id="RHEA:42712"/>
        <dbReference type="Rhea" id="RHEA-COMP:10167"/>
        <dbReference type="Rhea" id="RHEA-COMP:10193"/>
        <dbReference type="ChEBI" id="CHEBI:15378"/>
        <dbReference type="ChEBI" id="CHEBI:57856"/>
        <dbReference type="ChEBI" id="CHEBI:59789"/>
        <dbReference type="ChEBI" id="CHEBI:65315"/>
        <dbReference type="ChEBI" id="CHEBI:74447"/>
        <dbReference type="EC" id="2.1.1.35"/>
    </reaction>
</comment>
<feature type="active site" description="Nucleophile" evidence="5 6">
    <location>
        <position position="324"/>
    </location>
</feature>
<dbReference type="PANTHER" id="PTHR47790:SF2">
    <property type="entry name" value="TRNA_TMRNA (URACIL-C(5))-METHYLTRANSFERASE"/>
    <property type="match status" value="1"/>
</dbReference>
<evidence type="ECO:0000313" key="8">
    <source>
        <dbReference type="EMBL" id="MFC4701716.1"/>
    </source>
</evidence>
<dbReference type="Proteomes" id="UP001595897">
    <property type="component" value="Unassembled WGS sequence"/>
</dbReference>
<comment type="caution">
    <text evidence="8">The sequence shown here is derived from an EMBL/GenBank/DDBJ whole genome shotgun (WGS) entry which is preliminary data.</text>
</comment>
<dbReference type="NCBIfam" id="TIGR02143">
    <property type="entry name" value="trmA_only"/>
    <property type="match status" value="1"/>
</dbReference>
<dbReference type="InterPro" id="IPR010280">
    <property type="entry name" value="U5_MeTrfase_fam"/>
</dbReference>
<organism evidence="8 9">
    <name type="scientific">Glaciecola siphonariae</name>
    <dbReference type="NCBI Taxonomy" id="521012"/>
    <lineage>
        <taxon>Bacteria</taxon>
        <taxon>Pseudomonadati</taxon>
        <taxon>Pseudomonadota</taxon>
        <taxon>Gammaproteobacteria</taxon>
        <taxon>Alteromonadales</taxon>
        <taxon>Alteromonadaceae</taxon>
        <taxon>Glaciecola</taxon>
    </lineage>
</organism>
<keyword evidence="4 5" id="KW-0819">tRNA processing</keyword>
<dbReference type="Pfam" id="PF05958">
    <property type="entry name" value="tRNA_U5-meth_tr"/>
    <property type="match status" value="1"/>
</dbReference>
<keyword evidence="1 5" id="KW-0489">Methyltransferase</keyword>
<evidence type="ECO:0000256" key="2">
    <source>
        <dbReference type="ARBA" id="ARBA00022679"/>
    </source>
</evidence>
<evidence type="ECO:0000313" key="9">
    <source>
        <dbReference type="Proteomes" id="UP001595897"/>
    </source>
</evidence>
<evidence type="ECO:0000256" key="5">
    <source>
        <dbReference type="HAMAP-Rule" id="MF_01011"/>
    </source>
</evidence>
<reference evidence="9" key="1">
    <citation type="journal article" date="2019" name="Int. J. Syst. Evol. Microbiol.">
        <title>The Global Catalogue of Microorganisms (GCM) 10K type strain sequencing project: providing services to taxonomists for standard genome sequencing and annotation.</title>
        <authorList>
            <consortium name="The Broad Institute Genomics Platform"/>
            <consortium name="The Broad Institute Genome Sequencing Center for Infectious Disease"/>
            <person name="Wu L."/>
            <person name="Ma J."/>
        </authorList>
    </citation>
    <scope>NUCLEOTIDE SEQUENCE [LARGE SCALE GENOMIC DNA]</scope>
    <source>
        <strain evidence="9">KACC 12507</strain>
    </source>
</reference>
<dbReference type="InterPro" id="IPR011869">
    <property type="entry name" value="TrmA_MeTrfase"/>
</dbReference>
<dbReference type="PROSITE" id="PS01230">
    <property type="entry name" value="TRMA_1"/>
    <property type="match status" value="1"/>
</dbReference>
<sequence>MTTFDNKYALQLAEKKQRLTDLLLPFTQQNLEVFESPPQNYRMRAEFRIWHEGERSFHIMFDKESKSKYEVEYLPAACQLINDAMKDTIALVCEQPLLRAKLFQIDYLASTTNELVISLIYHKQLDSSWEDAAQALKQALSHLGTINIIGRAKKQKVVIGEDYVIEKLRLEAQETAKDYIFKQVENSFTQPNANINVKMLNWTLGRLRGSEGDLLELYCGAGNFSIPLASIFRRVFATEISKSSVNAAQYNIDANAVSNVVIARLSSEEFTEAYKGARAFFRLKDIELHNYQFSTVLVDPPRAGLDADTLKLISQFKRIVYISCNPNTLANNLVTLSETHHVEHAALFDQFPFTEHIETGVVLKKR</sequence>
<dbReference type="RefSeq" id="WP_382410452.1">
    <property type="nucleotide sequence ID" value="NZ_JBHSGU010000019.1"/>
</dbReference>
<comment type="similarity">
    <text evidence="5">Belongs to the class I-like SAM-binding methyltransferase superfamily. RNA M5U methyltransferase family. TrmA subfamily.</text>
</comment>
<comment type="function">
    <text evidence="5">Dual-specificity methyltransferase that catalyzes the formation of 5-methyluridine at position 54 (m5U54) in all tRNAs, and that of position 341 (m5U341) in tmRNA (transfer-mRNA).</text>
</comment>
<dbReference type="GO" id="GO:0030697">
    <property type="term" value="F:tRNA (uracil(54)-C5)-methyltransferase activity, S-adenosyl methionine-dependent"/>
    <property type="evidence" value="ECO:0007669"/>
    <property type="project" value="UniProtKB-EC"/>
</dbReference>
<feature type="binding site" evidence="5">
    <location>
        <position position="223"/>
    </location>
    <ligand>
        <name>S-adenosyl-L-methionine</name>
        <dbReference type="ChEBI" id="CHEBI:59789"/>
    </ligand>
</feature>
<dbReference type="EMBL" id="JBHSGU010000019">
    <property type="protein sequence ID" value="MFC4701716.1"/>
    <property type="molecule type" value="Genomic_DNA"/>
</dbReference>
<keyword evidence="3 5" id="KW-0949">S-adenosyl-L-methionine</keyword>
<dbReference type="CDD" id="cd02440">
    <property type="entry name" value="AdoMet_MTases"/>
    <property type="match status" value="1"/>
</dbReference>
<dbReference type="SUPFAM" id="SSF53335">
    <property type="entry name" value="S-adenosyl-L-methionine-dependent methyltransferases"/>
    <property type="match status" value="1"/>
</dbReference>
<feature type="binding site" evidence="5 6">
    <location>
        <position position="218"/>
    </location>
    <ligand>
        <name>S-adenosyl-L-methionine</name>
        <dbReference type="ChEBI" id="CHEBI:59789"/>
    </ligand>
</feature>
<name>A0ABV9M0N7_9ALTE</name>
<dbReference type="HAMAP" id="MF_01011">
    <property type="entry name" value="RNA_methyltr_TrmA"/>
    <property type="match status" value="1"/>
</dbReference>
<evidence type="ECO:0000256" key="4">
    <source>
        <dbReference type="ARBA" id="ARBA00022694"/>
    </source>
</evidence>
<comment type="catalytic activity">
    <reaction evidence="5">
        <text>uridine(341) in tmRNA + S-adenosyl-L-methionine = 5-methyluridine(341) in tmRNA + S-adenosyl-L-homocysteine + H(+)</text>
        <dbReference type="Rhea" id="RHEA:43612"/>
        <dbReference type="Rhea" id="RHEA-COMP:10630"/>
        <dbReference type="Rhea" id="RHEA-COMP:10631"/>
        <dbReference type="ChEBI" id="CHEBI:15378"/>
        <dbReference type="ChEBI" id="CHEBI:57856"/>
        <dbReference type="ChEBI" id="CHEBI:59789"/>
        <dbReference type="ChEBI" id="CHEBI:65315"/>
        <dbReference type="ChEBI" id="CHEBI:74447"/>
    </reaction>
</comment>
<keyword evidence="2 5" id="KW-0808">Transferase</keyword>
<protein>
    <recommendedName>
        <fullName evidence="5">tRNA/tmRNA (uracil-C(5))-methyltransferase</fullName>
        <ecNumber evidence="5">2.1.1.35</ecNumber>
    </recommendedName>
    <alternativeName>
        <fullName evidence="5">tRNA (uracil(54)-C(5))-methyltransferase</fullName>
    </alternativeName>
    <alternativeName>
        <fullName evidence="5">tRNA(m5U54)-methyltransferase</fullName>
        <shortName evidence="5">RUMT</shortName>
    </alternativeName>
    <alternativeName>
        <fullName evidence="5">tmRNA (uracil(341)-C(5))-methyltransferase</fullName>
    </alternativeName>
</protein>
<feature type="active site" description="Proton acceptor" evidence="5">
    <location>
        <position position="358"/>
    </location>
</feature>
<dbReference type="InterPro" id="IPR030390">
    <property type="entry name" value="MeTrfase_TrmA_AS"/>
</dbReference>
<dbReference type="EC" id="2.1.1.35" evidence="5"/>
<dbReference type="InterPro" id="IPR029063">
    <property type="entry name" value="SAM-dependent_MTases_sf"/>
</dbReference>
<feature type="binding site" evidence="5 6">
    <location>
        <position position="239"/>
    </location>
    <ligand>
        <name>S-adenosyl-L-methionine</name>
        <dbReference type="ChEBI" id="CHEBI:59789"/>
    </ligand>
</feature>
<keyword evidence="9" id="KW-1185">Reference proteome</keyword>
<proteinExistence type="inferred from homology"/>
<feature type="binding site" evidence="5 6">
    <location>
        <position position="190"/>
    </location>
    <ligand>
        <name>S-adenosyl-L-methionine</name>
        <dbReference type="ChEBI" id="CHEBI:59789"/>
    </ligand>
</feature>
<dbReference type="Gene3D" id="3.40.50.150">
    <property type="entry name" value="Vaccinia Virus protein VP39"/>
    <property type="match status" value="1"/>
</dbReference>
<gene>
    <name evidence="5 8" type="primary">trmA</name>
    <name evidence="8" type="ORF">ACFO4O_16285</name>
</gene>
<evidence type="ECO:0000256" key="3">
    <source>
        <dbReference type="ARBA" id="ARBA00022691"/>
    </source>
</evidence>
<dbReference type="Gene3D" id="2.40.50.1070">
    <property type="match status" value="1"/>
</dbReference>
<evidence type="ECO:0000256" key="7">
    <source>
        <dbReference type="PROSITE-ProRule" id="PRU10015"/>
    </source>
</evidence>
<feature type="binding site" evidence="5 6">
    <location>
        <position position="299"/>
    </location>
    <ligand>
        <name>S-adenosyl-L-methionine</name>
        <dbReference type="ChEBI" id="CHEBI:59789"/>
    </ligand>
</feature>
<evidence type="ECO:0000256" key="1">
    <source>
        <dbReference type="ARBA" id="ARBA00022603"/>
    </source>
</evidence>